<gene>
    <name evidence="3" type="ORF">SAMN05421872_105241</name>
</gene>
<dbReference type="InterPro" id="IPR003033">
    <property type="entry name" value="SCP2_sterol-bd_dom"/>
</dbReference>
<accession>A0A1G6RF03</accession>
<feature type="domain" description="Alkyl sulfatase C-terminal" evidence="2">
    <location>
        <begin position="215"/>
        <end position="312"/>
    </location>
</feature>
<organism evidence="3 4">
    <name type="scientific">Nocardioides lianchengensis</name>
    <dbReference type="NCBI Taxonomy" id="1045774"/>
    <lineage>
        <taxon>Bacteria</taxon>
        <taxon>Bacillati</taxon>
        <taxon>Actinomycetota</taxon>
        <taxon>Actinomycetes</taxon>
        <taxon>Propionibacteriales</taxon>
        <taxon>Nocardioidaceae</taxon>
        <taxon>Nocardioides</taxon>
    </lineage>
</organism>
<evidence type="ECO:0000313" key="4">
    <source>
        <dbReference type="Proteomes" id="UP000199034"/>
    </source>
</evidence>
<evidence type="ECO:0000259" key="1">
    <source>
        <dbReference type="Pfam" id="PF02036"/>
    </source>
</evidence>
<dbReference type="Pfam" id="PF14864">
    <property type="entry name" value="Alkyl_sulf_C"/>
    <property type="match status" value="1"/>
</dbReference>
<dbReference type="InterPro" id="IPR036527">
    <property type="entry name" value="SCP2_sterol-bd_dom_sf"/>
</dbReference>
<sequence length="314" mass="33431">MTQVSLGPLLTASAEEASAYVDGADPEALVAAVRAAADDEVLALVDRPEVRRAAVGGILARLHEYADADRLAVLHGSIRFDLAQHDRVVERHVLVVDHGRLELVPDVADDEPADVVLATSVLGFVRLVSGERNAGLELLGGGLDVVGDTDLALALGGIFVVPGTDRVAVDPTRLDPVDVATVLAHGDEAHLRRVMSSGFRPVVLDEIFRRLPEFVDARKAARCDLTVGFRLLGAPDGEVERRTVRVLRGLATVTAGDEGEERDATVTCEGHDFVRLATGHLSAVAGVLRGRLKVRGDKAKALKLADVIDFPRAR</sequence>
<dbReference type="Gene3D" id="3.30.1050.10">
    <property type="entry name" value="SCP2 sterol-binding domain"/>
    <property type="match status" value="2"/>
</dbReference>
<dbReference type="InterPro" id="IPR029229">
    <property type="entry name" value="Alkyl_sulf_C"/>
</dbReference>
<dbReference type="SUPFAM" id="SSF55718">
    <property type="entry name" value="SCP-like"/>
    <property type="match status" value="2"/>
</dbReference>
<dbReference type="Pfam" id="PF02036">
    <property type="entry name" value="SCP2"/>
    <property type="match status" value="1"/>
</dbReference>
<feature type="domain" description="SCP2" evidence="1">
    <location>
        <begin position="63"/>
        <end position="159"/>
    </location>
</feature>
<dbReference type="Proteomes" id="UP000199034">
    <property type="component" value="Unassembled WGS sequence"/>
</dbReference>
<name>A0A1G6RF03_9ACTN</name>
<evidence type="ECO:0000313" key="3">
    <source>
        <dbReference type="EMBL" id="SDD02476.1"/>
    </source>
</evidence>
<dbReference type="AlphaFoldDB" id="A0A1G6RF03"/>
<keyword evidence="4" id="KW-1185">Reference proteome</keyword>
<dbReference type="EMBL" id="FMZM01000005">
    <property type="protein sequence ID" value="SDD02476.1"/>
    <property type="molecule type" value="Genomic_DNA"/>
</dbReference>
<dbReference type="PANTHER" id="PTHR10094:SF25">
    <property type="entry name" value="SCP2 STEROL-BINDING DOMAIN-CONTAINING PROTEIN 1"/>
    <property type="match status" value="1"/>
</dbReference>
<dbReference type="RefSeq" id="WP_090855214.1">
    <property type="nucleotide sequence ID" value="NZ_FMZM01000005.1"/>
</dbReference>
<proteinExistence type="predicted"/>
<dbReference type="OrthoDB" id="5243187at2"/>
<dbReference type="GO" id="GO:0005829">
    <property type="term" value="C:cytosol"/>
    <property type="evidence" value="ECO:0007669"/>
    <property type="project" value="TreeGrafter"/>
</dbReference>
<protein>
    <submittedName>
        <fullName evidence="3">SCP-2 sterol transfer family protein</fullName>
    </submittedName>
</protein>
<reference evidence="4" key="1">
    <citation type="submission" date="2016-10" db="EMBL/GenBank/DDBJ databases">
        <authorList>
            <person name="Varghese N."/>
            <person name="Submissions S."/>
        </authorList>
    </citation>
    <scope>NUCLEOTIDE SEQUENCE [LARGE SCALE GENOMIC DNA]</scope>
    <source>
        <strain evidence="4">CGMCC 4.6858</strain>
    </source>
</reference>
<dbReference type="STRING" id="1045774.SAMN05421872_105241"/>
<dbReference type="PANTHER" id="PTHR10094">
    <property type="entry name" value="STEROL CARRIER PROTEIN 2 SCP-2 FAMILY PROTEIN"/>
    <property type="match status" value="1"/>
</dbReference>
<evidence type="ECO:0000259" key="2">
    <source>
        <dbReference type="Pfam" id="PF14864"/>
    </source>
</evidence>